<evidence type="ECO:0000313" key="3">
    <source>
        <dbReference type="EMBL" id="SIT02814.1"/>
    </source>
</evidence>
<proteinExistence type="predicted"/>
<dbReference type="NCBIfam" id="TIGR02099">
    <property type="entry name" value="YhdP family protein"/>
    <property type="match status" value="1"/>
</dbReference>
<dbReference type="PANTHER" id="PTHR38690">
    <property type="entry name" value="PROTEASE-RELATED"/>
    <property type="match status" value="1"/>
</dbReference>
<dbReference type="OrthoDB" id="9762238at2"/>
<organism evidence="3 4">
    <name type="scientific">Neptunomonas antarctica</name>
    <dbReference type="NCBI Taxonomy" id="619304"/>
    <lineage>
        <taxon>Bacteria</taxon>
        <taxon>Pseudomonadati</taxon>
        <taxon>Pseudomonadota</taxon>
        <taxon>Gammaproteobacteria</taxon>
        <taxon>Oceanospirillales</taxon>
        <taxon>Oceanospirillaceae</taxon>
        <taxon>Neptunomonas</taxon>
    </lineage>
</organism>
<dbReference type="STRING" id="619304.SAMN05421760_111109"/>
<evidence type="ECO:0000256" key="1">
    <source>
        <dbReference type="SAM" id="MobiDB-lite"/>
    </source>
</evidence>
<keyword evidence="4" id="KW-1185">Reference proteome</keyword>
<dbReference type="InterPro" id="IPR011836">
    <property type="entry name" value="YhdP"/>
</dbReference>
<dbReference type="InterPro" id="IPR025263">
    <property type="entry name" value="YhdP_central"/>
</dbReference>
<dbReference type="Proteomes" id="UP000185999">
    <property type="component" value="Unassembled WGS sequence"/>
</dbReference>
<evidence type="ECO:0000313" key="4">
    <source>
        <dbReference type="Proteomes" id="UP000185999"/>
    </source>
</evidence>
<dbReference type="EMBL" id="FTOE01000011">
    <property type="protein sequence ID" value="SIT02814.1"/>
    <property type="molecule type" value="Genomic_DNA"/>
</dbReference>
<dbReference type="RefSeq" id="WP_054343579.1">
    <property type="nucleotide sequence ID" value="NZ_FTOE01000011.1"/>
</dbReference>
<name>A0A1N7NWV8_9GAMM</name>
<dbReference type="PANTHER" id="PTHR38690:SF1">
    <property type="entry name" value="PROTEASE"/>
    <property type="match status" value="1"/>
</dbReference>
<dbReference type="Pfam" id="PF13116">
    <property type="entry name" value="YhdP"/>
    <property type="match status" value="1"/>
</dbReference>
<protein>
    <submittedName>
        <fullName evidence="3">TIGR02099 family protein</fullName>
    </submittedName>
</protein>
<feature type="region of interest" description="Disordered" evidence="1">
    <location>
        <begin position="1310"/>
        <end position="1332"/>
    </location>
</feature>
<reference evidence="4" key="1">
    <citation type="submission" date="2017-01" db="EMBL/GenBank/DDBJ databases">
        <authorList>
            <person name="Varghese N."/>
            <person name="Submissions S."/>
        </authorList>
    </citation>
    <scope>NUCLEOTIDE SEQUENCE [LARGE SCALE GENOMIC DNA]</scope>
    <source>
        <strain evidence="4">DSM 22306</strain>
    </source>
</reference>
<gene>
    <name evidence="3" type="ORF">SAMN05421760_111109</name>
</gene>
<evidence type="ECO:0000259" key="2">
    <source>
        <dbReference type="Pfam" id="PF13116"/>
    </source>
</evidence>
<sequence>MLSRISRWVGWAILALLLLVATLVGTARQFLPSIAEHKSAIESYLSNKTGMAISVGGISAQWQGRYPTFLLRDIKSYSESAVGPEVSLSIRQVDAEIDLLASLVSLIPVFAVLNVDQTDVSLRQKEGRWSVDGDQSAPENMSAFVRQIINVLTQQPEVSFTNARLTLFPEQGKAQQLSPITFRLNNAGDQHHLYGSLALSLSGAGKSQVEFAIETENLPLDPLAGDYQLYAKVSNLGQQLLSLDLVDLPFSIQELDMGTELWGRWRNHRIESLQGKLQIDRLSFEEESLESISDSSLIFTVQPGDQHSLSLQQFHLTITDLLIQNGSGKLVAPYISAELALNQGKAELHQIALKELDLGVWSQWFSGKPYLPEILNDALHKLNPQGSLKNLTVVWPDANDLSKLQGEADLYQVSVDDYYGAPILKNVSGRLGFTESTGEIDLNSENFSMGFPGLFAENWEYARATGKVSWLIEERVGHTRPVVTVKSDLLGLESAALKAAGRFSMYLPLDRTYQTELTLMIGLKGADGRQASLYIPPEEVGESLHRWVSEAIQGGTVNDGMLVLRAGTRAMDDRLPPTVQLYFDVSDATVKFQPDWPVISETDLTLSLDQGALSIKANRGRLLNSQASMIDVQLPAHSTNLSIKTSVAGEAKDILTLLRTTPLHDAVGKGLDDWSLTGQHKTDVHVVVPLAGNKQPLVTVNSHLENGRFEDKTANLLFEKVAGDIGFSSEKGLFSENIRAVLMNAPVTARIEPLPKTKDSPALTRVFMTGKVGVPALKKQTELSFLASAEGAANIRARLDICSGSPLCNKLVIDSDLRGISIQAPAPLGKNAAATLPLQIVGQLGIAESLWRYNLGGQLRGVTKLLTGASRTRIAFGGKRPQEPAESGIWVDGNLDEVDLAEFQAFMARNGWWDLDSLVALPTASPSNTPDQEILDQAALNQGELNQAGLSQDGLKQLVLSIKRVKAGEIQINDLDLVVNTTRSGNTVIGFVSPGVTGEIRMPSQLGKPYQVNLDHWYLKKPSILASTTEGNNVLDTREWPSVDLSIKKLYLNAKPFGQWAMKIRPDSVGQLTLDSISGQYENFEIKGAAGWRLFDRKPESFMKMTLEGEDFGKLLADFDYNGVLESETINMSSDFTWSGYPWGFELNQLNGSFKMLLKKGRIIETGEQSNILRLFGILNLNTIVRRLKLNFTDLVEKGVAFDRVSADYLLDKGIASSQVPLTLSGPSANVNMTGRINLVEQTLDSQMDVVLPVTSNLPIAAVLLGAPQIAGAVFLLDKLIGDKFEKVSTLTYRLRGSWADPDINIVTPGSALPEPALPDNRTLEQGMGDKS</sequence>
<accession>A0A1N7NWV8</accession>
<feature type="domain" description="YhdP central" evidence="2">
    <location>
        <begin position="2"/>
        <end position="1304"/>
    </location>
</feature>